<accession>A0A7J8B161</accession>
<protein>
    <submittedName>
        <fullName evidence="1">Uncharacterized protein</fullName>
    </submittedName>
</protein>
<sequence>MSNKTAIEDKVPVKIKYMWLCAAQSSGLAFRGQVMERYTSLFCCCSSSTEDIFPLIFTRTLSLQVDALSTEQNWPGQDACLYLSTLEPIEGAKQCSTWWDLKPALRVYLPSCPSVCGVYTH</sequence>
<evidence type="ECO:0000313" key="2">
    <source>
        <dbReference type="Proteomes" id="UP000558488"/>
    </source>
</evidence>
<dbReference type="Proteomes" id="UP000558488">
    <property type="component" value="Unassembled WGS sequence"/>
</dbReference>
<dbReference type="EMBL" id="JACAGB010000001">
    <property type="protein sequence ID" value="KAF6392448.1"/>
    <property type="molecule type" value="Genomic_DNA"/>
</dbReference>
<evidence type="ECO:0000313" key="1">
    <source>
        <dbReference type="EMBL" id="KAF6392448.1"/>
    </source>
</evidence>
<keyword evidence="2" id="KW-1185">Reference proteome</keyword>
<reference evidence="1 2" key="1">
    <citation type="journal article" date="2020" name="Nature">
        <title>Six reference-quality genomes reveal evolution of bat adaptations.</title>
        <authorList>
            <person name="Jebb D."/>
            <person name="Huang Z."/>
            <person name="Pippel M."/>
            <person name="Hughes G.M."/>
            <person name="Lavrichenko K."/>
            <person name="Devanna P."/>
            <person name="Winkler S."/>
            <person name="Jermiin L.S."/>
            <person name="Skirmuntt E.C."/>
            <person name="Katzourakis A."/>
            <person name="Burkitt-Gray L."/>
            <person name="Ray D.A."/>
            <person name="Sullivan K.A.M."/>
            <person name="Roscito J.G."/>
            <person name="Kirilenko B.M."/>
            <person name="Davalos L.M."/>
            <person name="Corthals A.P."/>
            <person name="Power M.L."/>
            <person name="Jones G."/>
            <person name="Ransome R.D."/>
            <person name="Dechmann D.K.N."/>
            <person name="Locatelli A.G."/>
            <person name="Puechmaille S.J."/>
            <person name="Fedrigo O."/>
            <person name="Jarvis E.D."/>
            <person name="Hiller M."/>
            <person name="Vernes S.C."/>
            <person name="Myers E.W."/>
            <person name="Teeling E.C."/>
        </authorList>
    </citation>
    <scope>NUCLEOTIDE SEQUENCE [LARGE SCALE GENOMIC DNA]</scope>
    <source>
        <strain evidence="1">MPipKuh1</strain>
        <tissue evidence="1">Flight muscle</tissue>
    </source>
</reference>
<dbReference type="AlphaFoldDB" id="A0A7J8B161"/>
<comment type="caution">
    <text evidence="1">The sequence shown here is derived from an EMBL/GenBank/DDBJ whole genome shotgun (WGS) entry which is preliminary data.</text>
</comment>
<name>A0A7J8B161_PIPKU</name>
<proteinExistence type="predicted"/>
<gene>
    <name evidence="1" type="ORF">mPipKuh1_007663</name>
</gene>
<organism evidence="1 2">
    <name type="scientific">Pipistrellus kuhlii</name>
    <name type="common">Kuhl's pipistrelle</name>
    <dbReference type="NCBI Taxonomy" id="59472"/>
    <lineage>
        <taxon>Eukaryota</taxon>
        <taxon>Metazoa</taxon>
        <taxon>Chordata</taxon>
        <taxon>Craniata</taxon>
        <taxon>Vertebrata</taxon>
        <taxon>Euteleostomi</taxon>
        <taxon>Mammalia</taxon>
        <taxon>Eutheria</taxon>
        <taxon>Laurasiatheria</taxon>
        <taxon>Chiroptera</taxon>
        <taxon>Yangochiroptera</taxon>
        <taxon>Vespertilionidae</taxon>
        <taxon>Pipistrellus</taxon>
    </lineage>
</organism>